<dbReference type="CDD" id="cd06257">
    <property type="entry name" value="DnaJ"/>
    <property type="match status" value="1"/>
</dbReference>
<dbReference type="AlphaFoldDB" id="A0A8T0HR45"/>
<dbReference type="Proteomes" id="UP000822688">
    <property type="component" value="Chromosome V"/>
</dbReference>
<protein>
    <submittedName>
        <fullName evidence="1">Uncharacterized protein</fullName>
    </submittedName>
</protein>
<keyword evidence="2" id="KW-1185">Reference proteome</keyword>
<comment type="caution">
    <text evidence="1">The sequence shown here is derived from an EMBL/GenBank/DDBJ whole genome shotgun (WGS) entry which is preliminary data.</text>
</comment>
<gene>
    <name evidence="1" type="ORF">KC19_VG162800</name>
</gene>
<organism evidence="1 2">
    <name type="scientific">Ceratodon purpureus</name>
    <name type="common">Fire moss</name>
    <name type="synonym">Dicranum purpureum</name>
    <dbReference type="NCBI Taxonomy" id="3225"/>
    <lineage>
        <taxon>Eukaryota</taxon>
        <taxon>Viridiplantae</taxon>
        <taxon>Streptophyta</taxon>
        <taxon>Embryophyta</taxon>
        <taxon>Bryophyta</taxon>
        <taxon>Bryophytina</taxon>
        <taxon>Bryopsida</taxon>
        <taxon>Dicranidae</taxon>
        <taxon>Pseudoditrichales</taxon>
        <taxon>Ditrichaceae</taxon>
        <taxon>Ceratodon</taxon>
    </lineage>
</organism>
<name>A0A8T0HR45_CERPU</name>
<evidence type="ECO:0000313" key="1">
    <source>
        <dbReference type="EMBL" id="KAG0573261.1"/>
    </source>
</evidence>
<sequence>MGCNEMEKSSKMVKDKEYYDMLGVLDATSEEIKKAYYVKLTMAPMTSMDTGGEGLNIDIGQNQTKMKVTTYSKFESSA</sequence>
<evidence type="ECO:0000313" key="2">
    <source>
        <dbReference type="Proteomes" id="UP000822688"/>
    </source>
</evidence>
<accession>A0A8T0HR45</accession>
<reference evidence="1" key="1">
    <citation type="submission" date="2020-06" db="EMBL/GenBank/DDBJ databases">
        <title>WGS assembly of Ceratodon purpureus strain R40.</title>
        <authorList>
            <person name="Carey S.B."/>
            <person name="Jenkins J."/>
            <person name="Shu S."/>
            <person name="Lovell J.T."/>
            <person name="Sreedasyam A."/>
            <person name="Maumus F."/>
            <person name="Tiley G.P."/>
            <person name="Fernandez-Pozo N."/>
            <person name="Barry K."/>
            <person name="Chen C."/>
            <person name="Wang M."/>
            <person name="Lipzen A."/>
            <person name="Daum C."/>
            <person name="Saski C.A."/>
            <person name="Payton A.C."/>
            <person name="Mcbreen J.C."/>
            <person name="Conrad R.E."/>
            <person name="Kollar L.M."/>
            <person name="Olsson S."/>
            <person name="Huttunen S."/>
            <person name="Landis J.B."/>
            <person name="Wickett N.J."/>
            <person name="Johnson M.G."/>
            <person name="Rensing S.A."/>
            <person name="Grimwood J."/>
            <person name="Schmutz J."/>
            <person name="Mcdaniel S.F."/>
        </authorList>
    </citation>
    <scope>NUCLEOTIDE SEQUENCE</scope>
    <source>
        <strain evidence="1">R40</strain>
    </source>
</reference>
<dbReference type="InterPro" id="IPR001623">
    <property type="entry name" value="DnaJ_domain"/>
</dbReference>
<proteinExistence type="predicted"/>
<dbReference type="EMBL" id="CM026426">
    <property type="protein sequence ID" value="KAG0573261.1"/>
    <property type="molecule type" value="Genomic_DNA"/>
</dbReference>